<organism evidence="3 4">
    <name type="scientific">Clonostachys byssicola</name>
    <dbReference type="NCBI Taxonomy" id="160290"/>
    <lineage>
        <taxon>Eukaryota</taxon>
        <taxon>Fungi</taxon>
        <taxon>Dikarya</taxon>
        <taxon>Ascomycota</taxon>
        <taxon>Pezizomycotina</taxon>
        <taxon>Sordariomycetes</taxon>
        <taxon>Hypocreomycetidae</taxon>
        <taxon>Hypocreales</taxon>
        <taxon>Bionectriaceae</taxon>
        <taxon>Clonostachys</taxon>
    </lineage>
</organism>
<dbReference type="PANTHER" id="PTHR12277:SF81">
    <property type="entry name" value="PROTEIN ABHD13"/>
    <property type="match status" value="1"/>
</dbReference>
<dbReference type="EMBL" id="CABFNO020001451">
    <property type="protein sequence ID" value="CAG9988399.1"/>
    <property type="molecule type" value="Genomic_DNA"/>
</dbReference>
<keyword evidence="1" id="KW-0812">Transmembrane</keyword>
<dbReference type="PANTHER" id="PTHR12277">
    <property type="entry name" value="ALPHA/BETA HYDROLASE DOMAIN-CONTAINING PROTEIN"/>
    <property type="match status" value="1"/>
</dbReference>
<accession>A0A9N9UJA7</accession>
<dbReference type="InterPro" id="IPR022742">
    <property type="entry name" value="Hydrolase_4"/>
</dbReference>
<keyword evidence="1" id="KW-0472">Membrane</keyword>
<reference evidence="3" key="1">
    <citation type="submission" date="2021-10" db="EMBL/GenBank/DDBJ databases">
        <authorList>
            <person name="Piombo E."/>
        </authorList>
    </citation>
    <scope>NUCLEOTIDE SEQUENCE</scope>
</reference>
<protein>
    <recommendedName>
        <fullName evidence="2">Serine aminopeptidase S33 domain-containing protein</fullName>
    </recommendedName>
</protein>
<dbReference type="Proteomes" id="UP000754883">
    <property type="component" value="Unassembled WGS sequence"/>
</dbReference>
<dbReference type="Gene3D" id="3.40.50.1820">
    <property type="entry name" value="alpha/beta hydrolase"/>
    <property type="match status" value="1"/>
</dbReference>
<dbReference type="Pfam" id="PF12146">
    <property type="entry name" value="Hydrolase_4"/>
    <property type="match status" value="1"/>
</dbReference>
<keyword evidence="4" id="KW-1185">Reference proteome</keyword>
<evidence type="ECO:0000256" key="1">
    <source>
        <dbReference type="SAM" id="Phobius"/>
    </source>
</evidence>
<feature type="domain" description="Serine aminopeptidase S33" evidence="2">
    <location>
        <begin position="172"/>
        <end position="303"/>
    </location>
</feature>
<dbReference type="AlphaFoldDB" id="A0A9N9UJA7"/>
<name>A0A9N9UJA7_9HYPO</name>
<keyword evidence="1" id="KW-1133">Transmembrane helix</keyword>
<feature type="transmembrane region" description="Helical" evidence="1">
    <location>
        <begin position="12"/>
        <end position="35"/>
    </location>
</feature>
<comment type="caution">
    <text evidence="3">The sequence shown here is derived from an EMBL/GenBank/DDBJ whole genome shotgun (WGS) entry which is preliminary data.</text>
</comment>
<dbReference type="InterPro" id="IPR029058">
    <property type="entry name" value="AB_hydrolase_fold"/>
</dbReference>
<evidence type="ECO:0000313" key="4">
    <source>
        <dbReference type="Proteomes" id="UP000754883"/>
    </source>
</evidence>
<sequence length="412" mass="45940">MVASLVPTLRSSLWAVAAPLGLYALFIGLGATPFFQRHFLYAHKVNTLSWTDVNEPERWGFARNQVTPFKLNTSDGERLYAWHLLPLPLYLQNEASLAARVPGFADEVTTTESFRLLKHDPEARLVLYCKRCRSAARKSSHVANPRQFTGQNAGHIAQAFRPSSYHTLTDTSSYHVLAVDYRGFGHSTGVPSESGLIEDGSTLVEWAINVAGVPPERIVLLGQSLGTAVVSGVAERYALKGVEFAGIVLVAGFSDLTSMLSEYRIHGLVPVLAPFRNWQPLLQLLHKCVVDKWHSANRLSTIVQNTKSRLRLNLVHSFDDPDIPWTEDNKLFKAAVQGRENITDDAEFETWKQERTNQISQNAFRTTWKASPNIMVHQELFPYGGHNNIMGSAPVTLAIMRSFELHGTTYAS</sequence>
<dbReference type="SUPFAM" id="SSF53474">
    <property type="entry name" value="alpha/beta-Hydrolases"/>
    <property type="match status" value="1"/>
</dbReference>
<gene>
    <name evidence="3" type="ORF">CBYS24578_00009991</name>
</gene>
<evidence type="ECO:0000259" key="2">
    <source>
        <dbReference type="Pfam" id="PF12146"/>
    </source>
</evidence>
<evidence type="ECO:0000313" key="3">
    <source>
        <dbReference type="EMBL" id="CAG9988399.1"/>
    </source>
</evidence>
<dbReference type="OrthoDB" id="446723at2759"/>
<proteinExistence type="predicted"/>